<evidence type="ECO:0000256" key="5">
    <source>
        <dbReference type="RuleBase" id="RU363041"/>
    </source>
</evidence>
<proteinExistence type="inferred from homology"/>
<dbReference type="EMBL" id="FN555004">
    <property type="protein sequence ID" value="CBG40415.1"/>
    <property type="molecule type" value="Genomic_DNA"/>
</dbReference>
<dbReference type="KEGG" id="hms:HMU11600"/>
<keyword evidence="5" id="KW-1003">Cell membrane</keyword>
<gene>
    <name evidence="6" type="ordered locus">HMU11600</name>
</gene>
<feature type="transmembrane region" description="Helical" evidence="5">
    <location>
        <begin position="71"/>
        <end position="89"/>
    </location>
</feature>
<accession>D3UIU0</accession>
<dbReference type="GO" id="GO:0005886">
    <property type="term" value="C:plasma membrane"/>
    <property type="evidence" value="ECO:0007669"/>
    <property type="project" value="UniProtKB-SubCell"/>
</dbReference>
<evidence type="ECO:0000313" key="6">
    <source>
        <dbReference type="EMBL" id="CBG40415.1"/>
    </source>
</evidence>
<protein>
    <recommendedName>
        <fullName evidence="5">Probable membrane transporter protein</fullName>
    </recommendedName>
</protein>
<evidence type="ECO:0000256" key="3">
    <source>
        <dbReference type="ARBA" id="ARBA00022989"/>
    </source>
</evidence>
<keyword evidence="7" id="KW-1185">Reference proteome</keyword>
<organism evidence="6 7">
    <name type="scientific">Helicobacter mustelae (strain ATCC 43772 / CCUG 25715 / CIP 103759 / LMG 18044 / NCTC 12198 / R85-136P)</name>
    <name type="common">Campylobacter mustelae</name>
    <dbReference type="NCBI Taxonomy" id="679897"/>
    <lineage>
        <taxon>Bacteria</taxon>
        <taxon>Pseudomonadati</taxon>
        <taxon>Campylobacterota</taxon>
        <taxon>Epsilonproteobacteria</taxon>
        <taxon>Campylobacterales</taxon>
        <taxon>Helicobacteraceae</taxon>
        <taxon>Helicobacter</taxon>
    </lineage>
</organism>
<evidence type="ECO:0000256" key="2">
    <source>
        <dbReference type="ARBA" id="ARBA00022692"/>
    </source>
</evidence>
<feature type="transmembrane region" description="Helical" evidence="5">
    <location>
        <begin position="173"/>
        <end position="194"/>
    </location>
</feature>
<keyword evidence="3 5" id="KW-1133">Transmembrane helix</keyword>
<keyword evidence="2 5" id="KW-0812">Transmembrane</keyword>
<dbReference type="PANTHER" id="PTHR43701">
    <property type="entry name" value="MEMBRANE TRANSPORTER PROTEIN MJ0441-RELATED"/>
    <property type="match status" value="1"/>
</dbReference>
<feature type="transmembrane region" description="Helical" evidence="5">
    <location>
        <begin position="232"/>
        <end position="253"/>
    </location>
</feature>
<feature type="transmembrane region" description="Helical" evidence="5">
    <location>
        <begin position="206"/>
        <end position="226"/>
    </location>
</feature>
<evidence type="ECO:0000256" key="4">
    <source>
        <dbReference type="ARBA" id="ARBA00023136"/>
    </source>
</evidence>
<comment type="similarity">
    <text evidence="5">Belongs to the 4-toluene sulfonate uptake permease (TSUP) (TC 2.A.102) family.</text>
</comment>
<evidence type="ECO:0000313" key="7">
    <source>
        <dbReference type="Proteomes" id="UP000001522"/>
    </source>
</evidence>
<dbReference type="Proteomes" id="UP000001522">
    <property type="component" value="Chromosome"/>
</dbReference>
<dbReference type="AlphaFoldDB" id="D3UIU0"/>
<dbReference type="eggNOG" id="COG0730">
    <property type="taxonomic scope" value="Bacteria"/>
</dbReference>
<reference evidence="6 7" key="1">
    <citation type="journal article" date="2010" name="BMC Genomics">
        <title>Comparative genomics and proteomics of Helicobacter mustelae, an ulcerogenic and carcinogenic gastric pathogen.</title>
        <authorList>
            <person name="O'Toole P.W."/>
            <person name="Snelling W.J."/>
            <person name="Canchaya C."/>
            <person name="Forde B.M."/>
            <person name="Hardie K.R."/>
            <person name="Josenhans C."/>
            <person name="Graham R.L.J."/>
            <person name="McMullan G."/>
            <person name="Parkhill J."/>
            <person name="Belda E."/>
            <person name="Bentley S.D."/>
        </authorList>
    </citation>
    <scope>NUCLEOTIDE SEQUENCE [LARGE SCALE GENOMIC DNA]</scope>
    <source>
        <strain evidence="7">ATCC 43772 / LMG 18044 / NCTC 12198 / 12198</strain>
    </source>
</reference>
<evidence type="ECO:0000256" key="1">
    <source>
        <dbReference type="ARBA" id="ARBA00004141"/>
    </source>
</evidence>
<dbReference type="PANTHER" id="PTHR43701:SF2">
    <property type="entry name" value="MEMBRANE TRANSPORTER PROTEIN YJNA-RELATED"/>
    <property type="match status" value="1"/>
</dbReference>
<feature type="transmembrane region" description="Helical" evidence="5">
    <location>
        <begin position="38"/>
        <end position="59"/>
    </location>
</feature>
<dbReference type="RefSeq" id="WP_013023484.1">
    <property type="nucleotide sequence ID" value="NC_013949.1"/>
</dbReference>
<dbReference type="InterPro" id="IPR002781">
    <property type="entry name" value="TM_pro_TauE-like"/>
</dbReference>
<dbReference type="STRING" id="679897.HMU11600"/>
<feature type="transmembrane region" description="Helical" evidence="5">
    <location>
        <begin position="7"/>
        <end position="32"/>
    </location>
</feature>
<dbReference type="InterPro" id="IPR051598">
    <property type="entry name" value="TSUP/Inactive_protease-like"/>
</dbReference>
<feature type="transmembrane region" description="Helical" evidence="5">
    <location>
        <begin position="134"/>
        <end position="167"/>
    </location>
</feature>
<feature type="transmembrane region" description="Helical" evidence="5">
    <location>
        <begin position="95"/>
        <end position="113"/>
    </location>
</feature>
<keyword evidence="4 5" id="KW-0472">Membrane</keyword>
<dbReference type="HOGENOM" id="CLU_045498_5_4_7"/>
<dbReference type="Pfam" id="PF01925">
    <property type="entry name" value="TauE"/>
    <property type="match status" value="1"/>
</dbReference>
<comment type="subcellular location">
    <subcellularLocation>
        <location evidence="5">Cell membrane</location>
        <topology evidence="5">Multi-pass membrane protein</topology>
    </subcellularLocation>
    <subcellularLocation>
        <location evidence="1">Membrane</location>
        <topology evidence="1">Multi-pass membrane protein</topology>
    </subcellularLocation>
</comment>
<sequence length="272" mass="29548">MDFLYMLVGVFSGITSGLFGLGGGTVIVPVMTSLGFSMHHAVAISVFQMIFASTFGSIINYKKRLFSLRDGIFLGIGGMIGASFSGLVLQVLSEVLLTFIFLCLMCISLYKFLTKKSSHKLKETEFRDQKLRYASVMIFAGAFTGVFAISLGIGGGLILIPILMYFLGFDAKKISVLSLFFIICSSVSGAISFFRHGVIDEEVLHIGMVVGISAMVGVSIGIHLIQKISSKSHKVILTLIYIFSILVTGSHFLQKASPLIQKNLPFLQKLST</sequence>
<name>D3UIU0_HELM1</name>